<comment type="caution">
    <text evidence="2">The sequence shown here is derived from an EMBL/GenBank/DDBJ whole genome shotgun (WGS) entry which is preliminary data.</text>
</comment>
<proteinExistence type="predicted"/>
<gene>
    <name evidence="2" type="ORF">WR25_11290</name>
</gene>
<evidence type="ECO:0000313" key="3">
    <source>
        <dbReference type="Proteomes" id="UP000218231"/>
    </source>
</evidence>
<feature type="coiled-coil region" evidence="1">
    <location>
        <begin position="30"/>
        <end position="84"/>
    </location>
</feature>
<reference evidence="2 3" key="1">
    <citation type="journal article" date="2017" name="Curr. Biol.">
        <title>Genome architecture and evolution of a unichromosomal asexual nematode.</title>
        <authorList>
            <person name="Fradin H."/>
            <person name="Zegar C."/>
            <person name="Gutwein M."/>
            <person name="Lucas J."/>
            <person name="Kovtun M."/>
            <person name="Corcoran D."/>
            <person name="Baugh L.R."/>
            <person name="Kiontke K."/>
            <person name="Gunsalus K."/>
            <person name="Fitch D.H."/>
            <person name="Piano F."/>
        </authorList>
    </citation>
    <scope>NUCLEOTIDE SEQUENCE [LARGE SCALE GENOMIC DNA]</scope>
    <source>
        <strain evidence="2">PF1309</strain>
    </source>
</reference>
<dbReference type="Proteomes" id="UP000218231">
    <property type="component" value="Unassembled WGS sequence"/>
</dbReference>
<protein>
    <submittedName>
        <fullName evidence="2">Uncharacterized protein</fullName>
    </submittedName>
</protein>
<accession>A0A2A2KAZ6</accession>
<dbReference type="EMBL" id="LIAE01009134">
    <property type="protein sequence ID" value="PAV71101.1"/>
    <property type="molecule type" value="Genomic_DNA"/>
</dbReference>
<organism evidence="2 3">
    <name type="scientific">Diploscapter pachys</name>
    <dbReference type="NCBI Taxonomy" id="2018661"/>
    <lineage>
        <taxon>Eukaryota</taxon>
        <taxon>Metazoa</taxon>
        <taxon>Ecdysozoa</taxon>
        <taxon>Nematoda</taxon>
        <taxon>Chromadorea</taxon>
        <taxon>Rhabditida</taxon>
        <taxon>Rhabditina</taxon>
        <taxon>Rhabditomorpha</taxon>
        <taxon>Rhabditoidea</taxon>
        <taxon>Rhabditidae</taxon>
        <taxon>Diploscapter</taxon>
    </lineage>
</organism>
<evidence type="ECO:0000313" key="2">
    <source>
        <dbReference type="EMBL" id="PAV71101.1"/>
    </source>
</evidence>
<keyword evidence="1" id="KW-0175">Coiled coil</keyword>
<sequence length="200" mass="22983">MHFLMRYAMSELEDGELLQEAIEQGMQRLTEDFNHNYVDLLSRMNELERRIRRDKAEMQDSDMLERTERVLDQENLLIEKMTRLEQVADIVKDSILAVHHVHYLIDSKYDVDGILDEVTALAYAVTHIESTLSERLLKRTGENSIERICQDAIVILKDMPTTDDSEDVVQGLTALASAAKNSTLVEKLAGSAETERREFI</sequence>
<keyword evidence="3" id="KW-1185">Reference proteome</keyword>
<name>A0A2A2KAZ6_9BILA</name>
<dbReference type="AlphaFoldDB" id="A0A2A2KAZ6"/>
<evidence type="ECO:0000256" key="1">
    <source>
        <dbReference type="SAM" id="Coils"/>
    </source>
</evidence>